<comment type="caution">
    <text evidence="5">The sequence shown here is derived from an EMBL/GenBank/DDBJ whole genome shotgun (WGS) entry which is preliminary data.</text>
</comment>
<evidence type="ECO:0000313" key="5">
    <source>
        <dbReference type="EMBL" id="KGF73871.1"/>
    </source>
</evidence>
<dbReference type="Proteomes" id="UP000030170">
    <property type="component" value="Unassembled WGS sequence"/>
</dbReference>
<dbReference type="Pfam" id="PF00106">
    <property type="entry name" value="adh_short"/>
    <property type="match status" value="1"/>
</dbReference>
<dbReference type="PANTHER" id="PTHR43391">
    <property type="entry name" value="RETINOL DEHYDROGENASE-RELATED"/>
    <property type="match status" value="1"/>
</dbReference>
<dbReference type="InterPro" id="IPR002347">
    <property type="entry name" value="SDR_fam"/>
</dbReference>
<organism evidence="5 6">
    <name type="scientific">Neosynechococcus sphagnicola sy1</name>
    <dbReference type="NCBI Taxonomy" id="1497020"/>
    <lineage>
        <taxon>Bacteria</taxon>
        <taxon>Bacillati</taxon>
        <taxon>Cyanobacteriota</taxon>
        <taxon>Cyanophyceae</taxon>
        <taxon>Neosynechococcales</taxon>
        <taxon>Neosynechococcaceae</taxon>
        <taxon>Neosynechococcus</taxon>
    </lineage>
</organism>
<feature type="domain" description="Ketoreductase" evidence="4">
    <location>
        <begin position="11"/>
        <end position="182"/>
    </location>
</feature>
<dbReference type="PANTHER" id="PTHR43391:SF86">
    <property type="entry name" value="SHORT-CHAIN DEHYDROGENASE_REDUCTASE FAMILY PROTEIN"/>
    <property type="match status" value="1"/>
</dbReference>
<proteinExistence type="inferred from homology"/>
<dbReference type="RefSeq" id="WP_036530455.1">
    <property type="nucleotide sequence ID" value="NZ_JJML01000002.1"/>
</dbReference>
<dbReference type="PRINTS" id="PR00081">
    <property type="entry name" value="GDHRDH"/>
</dbReference>
<dbReference type="InterPro" id="IPR036291">
    <property type="entry name" value="NAD(P)-bd_dom_sf"/>
</dbReference>
<evidence type="ECO:0000313" key="6">
    <source>
        <dbReference type="Proteomes" id="UP000030170"/>
    </source>
</evidence>
<evidence type="ECO:0000256" key="2">
    <source>
        <dbReference type="ARBA" id="ARBA00023002"/>
    </source>
</evidence>
<dbReference type="STRING" id="1497020.DO97_05760"/>
<evidence type="ECO:0000256" key="3">
    <source>
        <dbReference type="RuleBase" id="RU000363"/>
    </source>
</evidence>
<dbReference type="SMART" id="SM00822">
    <property type="entry name" value="PKS_KR"/>
    <property type="match status" value="1"/>
</dbReference>
<name>A0A098TNN3_9CYAN</name>
<dbReference type="SUPFAM" id="SSF51735">
    <property type="entry name" value="NAD(P)-binding Rossmann-fold domains"/>
    <property type="match status" value="1"/>
</dbReference>
<keyword evidence="6" id="KW-1185">Reference proteome</keyword>
<dbReference type="PROSITE" id="PS00061">
    <property type="entry name" value="ADH_SHORT"/>
    <property type="match status" value="1"/>
</dbReference>
<dbReference type="GO" id="GO:0005829">
    <property type="term" value="C:cytosol"/>
    <property type="evidence" value="ECO:0007669"/>
    <property type="project" value="TreeGrafter"/>
</dbReference>
<gene>
    <name evidence="5" type="ORF">DO97_05760</name>
</gene>
<dbReference type="InterPro" id="IPR020904">
    <property type="entry name" value="Sc_DH/Rdtase_CS"/>
</dbReference>
<dbReference type="GO" id="GO:0016491">
    <property type="term" value="F:oxidoreductase activity"/>
    <property type="evidence" value="ECO:0007669"/>
    <property type="project" value="UniProtKB-KW"/>
</dbReference>
<keyword evidence="2" id="KW-0560">Oxidoreductase</keyword>
<dbReference type="AlphaFoldDB" id="A0A098TNN3"/>
<accession>A0A098TNN3</accession>
<dbReference type="InterPro" id="IPR057326">
    <property type="entry name" value="KR_dom"/>
</dbReference>
<dbReference type="EMBL" id="JJML01000002">
    <property type="protein sequence ID" value="KGF73871.1"/>
    <property type="molecule type" value="Genomic_DNA"/>
</dbReference>
<comment type="similarity">
    <text evidence="1 3">Belongs to the short-chain dehydrogenases/reductases (SDR) family.</text>
</comment>
<dbReference type="Gene3D" id="3.40.50.720">
    <property type="entry name" value="NAD(P)-binding Rossmann-like Domain"/>
    <property type="match status" value="1"/>
</dbReference>
<dbReference type="CDD" id="cd05374">
    <property type="entry name" value="17beta-HSD-like_SDR_c"/>
    <property type="match status" value="1"/>
</dbReference>
<evidence type="ECO:0000256" key="1">
    <source>
        <dbReference type="ARBA" id="ARBA00006484"/>
    </source>
</evidence>
<sequence length="311" mass="33593">MPNPLPPLAQQVILITGASSGIGAALAQSLATRYPGIRLVLAARTAVTLEQLATQYRQLGAEILVVPTDMAAPEQVQTLATTAIAHFGRVDSLVNNAGYGQMGPVELVPIAAAQHQFAVNVLGVVGLIQALIPTMRQQGGGRILNISSIAGRLAFPFGGLYSASKFALEGLSDTLRMELSPFNIQVSVIEPGPVQTNFFQVATQGVEQTIPDPQKTPYRAAFAQIETLEQRVGDRAWSSEQVVAVILKALTDPVPRPRYLAATGGRVLLFLMTKLLPTKMVDGFWQRFYGIDLVERDWKNRLGSLPRITVR</sequence>
<reference evidence="5 6" key="1">
    <citation type="journal article" date="2014" name="Mol. Ecol.">
        <title>Evolution of Synechococcus.</title>
        <authorList>
            <person name="Dvorak P."/>
            <person name="Casamatta D."/>
            <person name="Hasler P."/>
            <person name="Poulickova A."/>
            <person name="Ondrej V."/>
            <person name="Sanges R."/>
        </authorList>
    </citation>
    <scope>NUCLEOTIDE SEQUENCE [LARGE SCALE GENOMIC DNA]</scope>
    <source>
        <strain evidence="5 6">CAUP A 1101</strain>
    </source>
</reference>
<dbReference type="OrthoDB" id="9775296at2"/>
<dbReference type="PRINTS" id="PR00080">
    <property type="entry name" value="SDRFAMILY"/>
</dbReference>
<protein>
    <submittedName>
        <fullName evidence="5">Short-chain dehydrogenase</fullName>
    </submittedName>
</protein>
<evidence type="ECO:0000259" key="4">
    <source>
        <dbReference type="SMART" id="SM00822"/>
    </source>
</evidence>